<dbReference type="PATRIC" id="fig|1126833.4.peg.4498"/>
<sequence>MKKKMIMASALALTIAAGGGATLALHANAAATTAEGAQKTAALGDPAGPAMGKGRGHSFHMKLDEAAIAKLLGMTEADLRTAQLAGKSLAAIASDKGVAVQKVIDLVTKQLTTELDKRLADGKITQSQYDTEKAGLAARAKEIVNGTFIGKGPFGGPGLHMKLDEAAIAKLLGVTEAELETARHAGKSLATIAGEKGVAVQKVIDLVTKQLTTELDKRLADGKITQSQYDTAKAGLSARATELVNGTFIGKGRFGGPGFHMKLDEAAIAKLLGVTEADLETARHAGKSLAAIAGEKGVAVQSVIDLIAKQLTTALDERLADGNISQSQYDTAKADLAARAEEIVNGTFAGKGGPGMGKRGLRGHGHMQHDESFSAAGPV</sequence>
<accession>A0A0D5NNK6</accession>
<organism evidence="3 4">
    <name type="scientific">Paenibacillus beijingensis</name>
    <dbReference type="NCBI Taxonomy" id="1126833"/>
    <lineage>
        <taxon>Bacteria</taxon>
        <taxon>Bacillati</taxon>
        <taxon>Bacillota</taxon>
        <taxon>Bacilli</taxon>
        <taxon>Bacillales</taxon>
        <taxon>Paenibacillaceae</taxon>
        <taxon>Paenibacillus</taxon>
    </lineage>
</organism>
<feature type="compositionally biased region" description="Gly residues" evidence="1">
    <location>
        <begin position="349"/>
        <end position="358"/>
    </location>
</feature>
<feature type="region of interest" description="Disordered" evidence="1">
    <location>
        <begin position="349"/>
        <end position="379"/>
    </location>
</feature>
<evidence type="ECO:0000313" key="4">
    <source>
        <dbReference type="Proteomes" id="UP000032633"/>
    </source>
</evidence>
<dbReference type="HOGENOM" id="CLU_729262_0_0_9"/>
<dbReference type="EMBL" id="CP011058">
    <property type="protein sequence ID" value="AJY76503.1"/>
    <property type="molecule type" value="Genomic_DNA"/>
</dbReference>
<evidence type="ECO:0000256" key="1">
    <source>
        <dbReference type="SAM" id="MobiDB-lite"/>
    </source>
</evidence>
<gene>
    <name evidence="3" type="ORF">VN24_20440</name>
</gene>
<dbReference type="Proteomes" id="UP000032633">
    <property type="component" value="Chromosome"/>
</dbReference>
<keyword evidence="2" id="KW-0732">Signal</keyword>
<name>A0A0D5NNK6_9BACL</name>
<evidence type="ECO:0000256" key="2">
    <source>
        <dbReference type="SAM" id="SignalP"/>
    </source>
</evidence>
<evidence type="ECO:0008006" key="5">
    <source>
        <dbReference type="Google" id="ProtNLM"/>
    </source>
</evidence>
<dbReference type="RefSeq" id="WP_045671929.1">
    <property type="nucleotide sequence ID" value="NZ_CP011058.1"/>
</dbReference>
<reference evidence="4" key="2">
    <citation type="submission" date="2015-03" db="EMBL/GenBank/DDBJ databases">
        <title>Genome sequence of Paenibacillus beijingensis strain DSM 24997T.</title>
        <authorList>
            <person name="Kwak Y."/>
            <person name="Shin J.-H."/>
        </authorList>
    </citation>
    <scope>NUCLEOTIDE SEQUENCE [LARGE SCALE GENOMIC DNA]</scope>
    <source>
        <strain evidence="4">DSM 24997</strain>
    </source>
</reference>
<dbReference type="STRING" id="1126833.VN24_20440"/>
<feature type="signal peptide" evidence="2">
    <location>
        <begin position="1"/>
        <end position="29"/>
    </location>
</feature>
<keyword evidence="4" id="KW-1185">Reference proteome</keyword>
<evidence type="ECO:0000313" key="3">
    <source>
        <dbReference type="EMBL" id="AJY76503.1"/>
    </source>
</evidence>
<dbReference type="AlphaFoldDB" id="A0A0D5NNK6"/>
<proteinExistence type="predicted"/>
<protein>
    <recommendedName>
        <fullName evidence="5">LysM domain-containing protein</fullName>
    </recommendedName>
</protein>
<reference evidence="3 4" key="1">
    <citation type="journal article" date="2015" name="J. Biotechnol.">
        <title>Complete genome sequence of Paenibacillus beijingensis 7188(T) (=DSM 24997(T)), a novel rhizobacterium from jujube garden soil.</title>
        <authorList>
            <person name="Kwak Y."/>
            <person name="Shin J.H."/>
        </authorList>
    </citation>
    <scope>NUCLEOTIDE SEQUENCE [LARGE SCALE GENOMIC DNA]</scope>
    <source>
        <strain evidence="3 4">DSM 24997</strain>
    </source>
</reference>
<dbReference type="KEGG" id="pbj:VN24_20440"/>
<dbReference type="OrthoDB" id="2376193at2"/>
<feature type="chain" id="PRO_5002296560" description="LysM domain-containing protein" evidence="2">
    <location>
        <begin position="30"/>
        <end position="379"/>
    </location>
</feature>